<dbReference type="GO" id="GO:0006139">
    <property type="term" value="P:nucleobase-containing compound metabolic process"/>
    <property type="evidence" value="ECO:0007669"/>
    <property type="project" value="InterPro"/>
</dbReference>
<dbReference type="GO" id="GO:0005524">
    <property type="term" value="F:ATP binding"/>
    <property type="evidence" value="ECO:0007669"/>
    <property type="project" value="InterPro"/>
</dbReference>
<evidence type="ECO:0000256" key="2">
    <source>
        <dbReference type="ARBA" id="ARBA00022741"/>
    </source>
</evidence>
<evidence type="ECO:0000256" key="3">
    <source>
        <dbReference type="ARBA" id="ARBA00022777"/>
    </source>
</evidence>
<evidence type="ECO:0000256" key="5">
    <source>
        <dbReference type="SAM" id="Coils"/>
    </source>
</evidence>
<evidence type="ECO:0000256" key="1">
    <source>
        <dbReference type="ARBA" id="ARBA00022679"/>
    </source>
</evidence>
<dbReference type="Pfam" id="PF00406">
    <property type="entry name" value="ADK"/>
    <property type="match status" value="1"/>
</dbReference>
<evidence type="ECO:0000313" key="9">
    <source>
        <dbReference type="RefSeq" id="XP_050563688.1"/>
    </source>
</evidence>
<dbReference type="InterPro" id="IPR027417">
    <property type="entry name" value="P-loop_NTPase"/>
</dbReference>
<dbReference type="InterPro" id="IPR033690">
    <property type="entry name" value="Adenylat_kinase_CS"/>
</dbReference>
<name>A0A2H1VQA5_SPOFR</name>
<comment type="similarity">
    <text evidence="4">Belongs to the adenylate kinase family.</text>
</comment>
<dbReference type="GeneID" id="118273443"/>
<keyword evidence="2" id="KW-0547">Nucleotide-binding</keyword>
<evidence type="ECO:0000256" key="6">
    <source>
        <dbReference type="SAM" id="MobiDB-lite"/>
    </source>
</evidence>
<dbReference type="PRINTS" id="PR00094">
    <property type="entry name" value="ADENYLTKNASE"/>
</dbReference>
<proteinExistence type="inferred from homology"/>
<gene>
    <name evidence="9" type="primary">LOC118273443</name>
    <name evidence="7" type="ORF">SFRICE_006450</name>
</gene>
<dbReference type="Proteomes" id="UP000829999">
    <property type="component" value="Chromosome 1"/>
</dbReference>
<dbReference type="Gene3D" id="3.40.50.300">
    <property type="entry name" value="P-loop containing nucleotide triphosphate hydrolases"/>
    <property type="match status" value="1"/>
</dbReference>
<protein>
    <submittedName>
        <fullName evidence="9">Adenylate kinase isoenzyme 1</fullName>
    </submittedName>
    <submittedName>
        <fullName evidence="7">SFRICE_006450</fullName>
    </submittedName>
</protein>
<evidence type="ECO:0000256" key="4">
    <source>
        <dbReference type="RuleBase" id="RU003330"/>
    </source>
</evidence>
<evidence type="ECO:0000313" key="7">
    <source>
        <dbReference type="EMBL" id="SOQ42966.1"/>
    </source>
</evidence>
<feature type="compositionally biased region" description="Basic and acidic residues" evidence="6">
    <location>
        <begin position="308"/>
        <end position="319"/>
    </location>
</feature>
<dbReference type="CDD" id="cd01428">
    <property type="entry name" value="ADK"/>
    <property type="match status" value="1"/>
</dbReference>
<dbReference type="PANTHER" id="PTHR23359">
    <property type="entry name" value="NUCLEOTIDE KINASE"/>
    <property type="match status" value="1"/>
</dbReference>
<evidence type="ECO:0000313" key="8">
    <source>
        <dbReference type="Proteomes" id="UP000829999"/>
    </source>
</evidence>
<sequence length="325" mass="36178">MENKKPNFDQKLCSGCEEPAIDKVPPCPLQCRAKQCKAYQSKSSFDPETKPIVWILGGPGSGKFTQCSRVVETYGFTHLSTGDLIRNEVKAGTRRGKCLTSIMQRGGLAPNDLVLAVLKDAMEEAAKKGTHGYLIDGYPREKSQGPEFERTIGPVALILLFEASPTTMCRRLLGRAEASTEDSRRKDDKFRIMKMRIATFIEHNQGVIEPYGGKVKRIDAEQSPDQIFSEVQMYLEPIIAQATLIEAEKLEAEAEEQMQALKAYTQSSMDVARRRDTVEIDNVLFSDSSAAAAAEARARAARNAAEAARARLEEMEERRRKQKQG</sequence>
<keyword evidence="8" id="KW-1185">Reference proteome</keyword>
<reference evidence="7" key="1">
    <citation type="submission" date="2016-07" db="EMBL/GenBank/DDBJ databases">
        <authorList>
            <person name="Bretaudeau A."/>
        </authorList>
    </citation>
    <scope>NUCLEOTIDE SEQUENCE</scope>
    <source>
        <strain evidence="7">Rice</strain>
        <tissue evidence="7">Whole body</tissue>
    </source>
</reference>
<reference evidence="9" key="2">
    <citation type="submission" date="2025-04" db="UniProtKB">
        <authorList>
            <consortium name="RefSeq"/>
        </authorList>
    </citation>
    <scope>IDENTIFICATION</scope>
    <source>
        <tissue evidence="9">Whole larval tissue</tissue>
    </source>
</reference>
<dbReference type="RefSeq" id="XP_050563688.1">
    <property type="nucleotide sequence ID" value="XM_050707731.1"/>
</dbReference>
<dbReference type="GO" id="GO:0019205">
    <property type="term" value="F:nucleobase-containing compound kinase activity"/>
    <property type="evidence" value="ECO:0007669"/>
    <property type="project" value="InterPro"/>
</dbReference>
<keyword evidence="5" id="KW-0175">Coiled coil</keyword>
<dbReference type="SUPFAM" id="SSF52540">
    <property type="entry name" value="P-loop containing nucleoside triphosphate hydrolases"/>
    <property type="match status" value="1"/>
</dbReference>
<reference evidence="8" key="3">
    <citation type="submission" date="2025-05" db="UniProtKB">
        <authorList>
            <consortium name="RefSeq"/>
        </authorList>
    </citation>
    <scope>NUCLEOTIDE SEQUENCE [LARGE SCALE GENOMIC DNA]</scope>
</reference>
<feature type="region of interest" description="Disordered" evidence="6">
    <location>
        <begin position="304"/>
        <end position="325"/>
    </location>
</feature>
<accession>A0A2H1VQA5</accession>
<dbReference type="InterPro" id="IPR000850">
    <property type="entry name" value="Adenylat/UMP-CMP_kin"/>
</dbReference>
<dbReference type="PROSITE" id="PS00113">
    <property type="entry name" value="ADENYLATE_KINASE"/>
    <property type="match status" value="1"/>
</dbReference>
<dbReference type="HAMAP" id="MF_00235">
    <property type="entry name" value="Adenylate_kinase_Adk"/>
    <property type="match status" value="1"/>
</dbReference>
<organism evidence="7">
    <name type="scientific">Spodoptera frugiperda</name>
    <name type="common">Fall armyworm</name>
    <dbReference type="NCBI Taxonomy" id="7108"/>
    <lineage>
        <taxon>Eukaryota</taxon>
        <taxon>Metazoa</taxon>
        <taxon>Ecdysozoa</taxon>
        <taxon>Arthropoda</taxon>
        <taxon>Hexapoda</taxon>
        <taxon>Insecta</taxon>
        <taxon>Pterygota</taxon>
        <taxon>Neoptera</taxon>
        <taxon>Endopterygota</taxon>
        <taxon>Lepidoptera</taxon>
        <taxon>Glossata</taxon>
        <taxon>Ditrysia</taxon>
        <taxon>Noctuoidea</taxon>
        <taxon>Noctuidae</taxon>
        <taxon>Amphipyrinae</taxon>
        <taxon>Spodoptera</taxon>
    </lineage>
</organism>
<keyword evidence="1 4" id="KW-0808">Transferase</keyword>
<dbReference type="AlphaFoldDB" id="A0A2H1VQA5"/>
<feature type="coiled-coil region" evidence="5">
    <location>
        <begin position="240"/>
        <end position="267"/>
    </location>
</feature>
<dbReference type="OrthoDB" id="442176at2759"/>
<dbReference type="EMBL" id="ODYU01003780">
    <property type="protein sequence ID" value="SOQ42966.1"/>
    <property type="molecule type" value="Genomic_DNA"/>
</dbReference>
<keyword evidence="3 4" id="KW-0418">Kinase</keyword>